<evidence type="ECO:0000313" key="2">
    <source>
        <dbReference type="EMBL" id="MBW0461004.1"/>
    </source>
</evidence>
<evidence type="ECO:0000313" key="3">
    <source>
        <dbReference type="Proteomes" id="UP000765509"/>
    </source>
</evidence>
<dbReference type="EMBL" id="AVOT02000091">
    <property type="protein sequence ID" value="MBW0461004.1"/>
    <property type="molecule type" value="Genomic_DNA"/>
</dbReference>
<dbReference type="AlphaFoldDB" id="A0A9Q3GB65"/>
<name>A0A9Q3GB65_9BASI</name>
<dbReference type="OrthoDB" id="413361at2759"/>
<gene>
    <name evidence="2" type="ORF">O181_000719</name>
</gene>
<protein>
    <submittedName>
        <fullName evidence="2">Uncharacterized protein</fullName>
    </submittedName>
</protein>
<keyword evidence="3" id="KW-1185">Reference proteome</keyword>
<organism evidence="2 3">
    <name type="scientific">Austropuccinia psidii MF-1</name>
    <dbReference type="NCBI Taxonomy" id="1389203"/>
    <lineage>
        <taxon>Eukaryota</taxon>
        <taxon>Fungi</taxon>
        <taxon>Dikarya</taxon>
        <taxon>Basidiomycota</taxon>
        <taxon>Pucciniomycotina</taxon>
        <taxon>Pucciniomycetes</taxon>
        <taxon>Pucciniales</taxon>
        <taxon>Sphaerophragmiaceae</taxon>
        <taxon>Austropuccinia</taxon>
    </lineage>
</organism>
<comment type="caution">
    <text evidence="2">The sequence shown here is derived from an EMBL/GenBank/DDBJ whole genome shotgun (WGS) entry which is preliminary data.</text>
</comment>
<evidence type="ECO:0000256" key="1">
    <source>
        <dbReference type="SAM" id="MobiDB-lite"/>
    </source>
</evidence>
<accession>A0A9Q3GB65</accession>
<reference evidence="2" key="1">
    <citation type="submission" date="2021-03" db="EMBL/GenBank/DDBJ databases">
        <title>Draft genome sequence of rust myrtle Austropuccinia psidii MF-1, a brazilian biotype.</title>
        <authorList>
            <person name="Quecine M.C."/>
            <person name="Pachon D.M.R."/>
            <person name="Bonatelli M.L."/>
            <person name="Correr F.H."/>
            <person name="Franceschini L.M."/>
            <person name="Leite T.F."/>
            <person name="Margarido G.R.A."/>
            <person name="Almeida C.A."/>
            <person name="Ferrarezi J.A."/>
            <person name="Labate C.A."/>
        </authorList>
    </citation>
    <scope>NUCLEOTIDE SEQUENCE</scope>
    <source>
        <strain evidence="2">MF-1</strain>
    </source>
</reference>
<dbReference type="Proteomes" id="UP000765509">
    <property type="component" value="Unassembled WGS sequence"/>
</dbReference>
<feature type="compositionally biased region" description="Basic and acidic residues" evidence="1">
    <location>
        <begin position="17"/>
        <end position="29"/>
    </location>
</feature>
<proteinExistence type="predicted"/>
<feature type="region of interest" description="Disordered" evidence="1">
    <location>
        <begin position="1"/>
        <end position="31"/>
    </location>
</feature>
<sequence length="107" mass="12421">MKLHNPISLLNPLSPHTETDRNPADKDDTCSEWEDELHDAMEELPQRRIRVIVPRHPTLITGDISEENISPYQRRAHQTVEASVVPNNYQHAINSKDCNKWEEEISK</sequence>